<dbReference type="PANTHER" id="PTHR47514:SF2">
    <property type="entry name" value="TRANSKETOLASE"/>
    <property type="match status" value="1"/>
</dbReference>
<evidence type="ECO:0000259" key="1">
    <source>
        <dbReference type="Pfam" id="PF00456"/>
    </source>
</evidence>
<sequence>MNVQALEYKAAELRLHILRTALKAGKGHVPPAFSWVEIGVALFYGGHLNLRSHDPKWENRDRFILSKGHGCLTLYAMLADLGFFPKTELDNFCGPGSLLAGHPDTQIPGVEGVSGSLGHGLGLSAGLALGAKLHSYPWKVVTVMGDGECQEGSVWEAAMFASHHQLHNLVAIIDRNGLGATNYTEKNVALEPFVSKWKAFGWEVVSINGHSFEELDKVLGCFRQRQSVKPLMILAQTVKGKGLSFMEASVDWHHRIPKGEEVEEAIRELMGAISSSGSV</sequence>
<feature type="domain" description="Transketolase N-terminal" evidence="1">
    <location>
        <begin position="14"/>
        <end position="265"/>
    </location>
</feature>
<dbReference type="EMBL" id="CP116967">
    <property type="protein sequence ID" value="WNM56825.1"/>
    <property type="molecule type" value="Genomic_DNA"/>
</dbReference>
<keyword evidence="3" id="KW-1185">Reference proteome</keyword>
<dbReference type="Pfam" id="PF00456">
    <property type="entry name" value="Transketolase_N"/>
    <property type="match status" value="1"/>
</dbReference>
<proteinExistence type="predicted"/>
<dbReference type="KEGG" id="nall:PP769_12650"/>
<evidence type="ECO:0000313" key="3">
    <source>
        <dbReference type="Proteomes" id="UP001302719"/>
    </source>
</evidence>
<accession>A0AA96GB99</accession>
<dbReference type="CDD" id="cd02012">
    <property type="entry name" value="TPP_TK"/>
    <property type="match status" value="1"/>
</dbReference>
<dbReference type="PANTHER" id="PTHR47514">
    <property type="entry name" value="TRANSKETOLASE N-TERMINAL SECTION-RELATED"/>
    <property type="match status" value="1"/>
</dbReference>
<dbReference type="InterPro" id="IPR029061">
    <property type="entry name" value="THDP-binding"/>
</dbReference>
<evidence type="ECO:0000313" key="2">
    <source>
        <dbReference type="EMBL" id="WNM56825.1"/>
    </source>
</evidence>
<dbReference type="InterPro" id="IPR005474">
    <property type="entry name" value="Transketolase_N"/>
</dbReference>
<dbReference type="SUPFAM" id="SSF52518">
    <property type="entry name" value="Thiamin diphosphate-binding fold (THDP-binding)"/>
    <property type="match status" value="1"/>
</dbReference>
<dbReference type="RefSeq" id="WP_312640631.1">
    <property type="nucleotide sequence ID" value="NZ_CP116967.1"/>
</dbReference>
<reference evidence="2 3" key="1">
    <citation type="submission" date="2023-01" db="EMBL/GenBank/DDBJ databases">
        <title>Cultivation and genomic characterization of new, ubiquitous marine nitrite-oxidizing bacteria from the Nitrospirales.</title>
        <authorList>
            <person name="Mueller A.J."/>
            <person name="Daebeler A."/>
            <person name="Herbold C.W."/>
            <person name="Kirkegaard R.H."/>
            <person name="Daims H."/>
        </authorList>
    </citation>
    <scope>NUCLEOTIDE SEQUENCE [LARGE SCALE GENOMIC DNA]</scope>
    <source>
        <strain evidence="2 3">VA</strain>
    </source>
</reference>
<dbReference type="AlphaFoldDB" id="A0AA96GB99"/>
<name>A0AA96GB99_9BACT</name>
<organism evidence="2 3">
    <name type="scientific">Candidatus Nitrospira allomarina</name>
    <dbReference type="NCBI Taxonomy" id="3020900"/>
    <lineage>
        <taxon>Bacteria</taxon>
        <taxon>Pseudomonadati</taxon>
        <taxon>Nitrospirota</taxon>
        <taxon>Nitrospiria</taxon>
        <taxon>Nitrospirales</taxon>
        <taxon>Nitrospiraceae</taxon>
        <taxon>Nitrospira</taxon>
    </lineage>
</organism>
<dbReference type="Gene3D" id="3.40.50.970">
    <property type="match status" value="1"/>
</dbReference>
<dbReference type="Proteomes" id="UP001302719">
    <property type="component" value="Chromosome"/>
</dbReference>
<gene>
    <name evidence="2" type="ORF">PP769_12650</name>
</gene>
<protein>
    <submittedName>
        <fullName evidence="2">Transketolase</fullName>
    </submittedName>
</protein>